<proteinExistence type="predicted"/>
<dbReference type="Proteomes" id="UP000597762">
    <property type="component" value="Unassembled WGS sequence"/>
</dbReference>
<accession>A0A812D099</accession>
<protein>
    <submittedName>
        <fullName evidence="1">Uncharacterized protein</fullName>
    </submittedName>
</protein>
<name>A0A812D099_ACAPH</name>
<dbReference type="AlphaFoldDB" id="A0A812D099"/>
<evidence type="ECO:0000313" key="1">
    <source>
        <dbReference type="EMBL" id="CAE1282431.1"/>
    </source>
</evidence>
<comment type="caution">
    <text evidence="1">The sequence shown here is derived from an EMBL/GenBank/DDBJ whole genome shotgun (WGS) entry which is preliminary data.</text>
</comment>
<dbReference type="EMBL" id="CAHIKZ030002183">
    <property type="protein sequence ID" value="CAE1282431.1"/>
    <property type="molecule type" value="Genomic_DNA"/>
</dbReference>
<reference evidence="1" key="1">
    <citation type="submission" date="2021-01" db="EMBL/GenBank/DDBJ databases">
        <authorList>
            <person name="Li R."/>
            <person name="Bekaert M."/>
        </authorList>
    </citation>
    <scope>NUCLEOTIDE SEQUENCE</scope>
    <source>
        <strain evidence="1">Farmed</strain>
    </source>
</reference>
<organism evidence="1 2">
    <name type="scientific">Acanthosepion pharaonis</name>
    <name type="common">Pharaoh cuttlefish</name>
    <name type="synonym">Sepia pharaonis</name>
    <dbReference type="NCBI Taxonomy" id="158019"/>
    <lineage>
        <taxon>Eukaryota</taxon>
        <taxon>Metazoa</taxon>
        <taxon>Spiralia</taxon>
        <taxon>Lophotrochozoa</taxon>
        <taxon>Mollusca</taxon>
        <taxon>Cephalopoda</taxon>
        <taxon>Coleoidea</taxon>
        <taxon>Decapodiformes</taxon>
        <taxon>Sepiida</taxon>
        <taxon>Sepiina</taxon>
        <taxon>Sepiidae</taxon>
        <taxon>Acanthosepion</taxon>
    </lineage>
</organism>
<keyword evidence="2" id="KW-1185">Reference proteome</keyword>
<sequence>MVACGCPRHAATTMCRPIAVSPVYFFRLACSTATRNGRLRVLTYVTTMCRPIAVSPVSLFQRYLKHRPTPPPAPCMHGGRPHSSPALMINAQLVPYRHSFTTATVLVSLNPWLHRSLQSPFYCSSSSLRLGSIPASSECPAGVRLTSLSLRRSSRPSPAAVGTQQQLFKQSFSGLTSECHSITTLRGSTQLTPAPSSAPAASSSLLQLPAHSCTSQRSCSFQQSPAHPCGALLTSRDYSSTR</sequence>
<evidence type="ECO:0000313" key="2">
    <source>
        <dbReference type="Proteomes" id="UP000597762"/>
    </source>
</evidence>
<gene>
    <name evidence="1" type="ORF">SPHA_43452</name>
</gene>